<feature type="compositionally biased region" description="Low complexity" evidence="6">
    <location>
        <begin position="60"/>
        <end position="80"/>
    </location>
</feature>
<gene>
    <name evidence="9" type="ORF">D3H35_06820</name>
</gene>
<comment type="similarity">
    <text evidence="2">Belongs to the glycosyl hydrolase 3 family.</text>
</comment>
<dbReference type="EMBL" id="QXJM01000027">
    <property type="protein sequence ID" value="RIE04315.1"/>
    <property type="molecule type" value="Genomic_DNA"/>
</dbReference>
<organism evidence="9 10">
    <name type="scientific">Cohnella faecalis</name>
    <dbReference type="NCBI Taxonomy" id="2315694"/>
    <lineage>
        <taxon>Bacteria</taxon>
        <taxon>Bacillati</taxon>
        <taxon>Bacillota</taxon>
        <taxon>Bacilli</taxon>
        <taxon>Bacillales</taxon>
        <taxon>Paenibacillaceae</taxon>
        <taxon>Cohnella</taxon>
    </lineage>
</organism>
<feature type="domain" description="Glycoside hydrolase family 3 N-terminal" evidence="8">
    <location>
        <begin position="93"/>
        <end position="415"/>
    </location>
</feature>
<comment type="catalytic activity">
    <reaction evidence="1">
        <text>Hydrolysis of terminal non-reducing N-acetyl-D-hexosamine residues in N-acetyl-beta-D-hexosaminides.</text>
        <dbReference type="EC" id="3.2.1.52"/>
    </reaction>
</comment>
<evidence type="ECO:0000313" key="10">
    <source>
        <dbReference type="Proteomes" id="UP000266340"/>
    </source>
</evidence>
<dbReference type="GO" id="GO:0004563">
    <property type="term" value="F:beta-N-acetylhexosaminidase activity"/>
    <property type="evidence" value="ECO:0007669"/>
    <property type="project" value="UniProtKB-EC"/>
</dbReference>
<reference evidence="9 10" key="1">
    <citation type="submission" date="2018-09" db="EMBL/GenBank/DDBJ databases">
        <title>Cohnella cavernae sp. nov., isolated from a karst cave.</title>
        <authorList>
            <person name="Zhu H."/>
        </authorList>
    </citation>
    <scope>NUCLEOTIDE SEQUENCE [LARGE SCALE GENOMIC DNA]</scope>
    <source>
        <strain evidence="9 10">K2E09-144</strain>
    </source>
</reference>
<keyword evidence="7" id="KW-0732">Signal</keyword>
<proteinExistence type="inferred from homology"/>
<dbReference type="PROSITE" id="PS51257">
    <property type="entry name" value="PROKAR_LIPOPROTEIN"/>
    <property type="match status" value="1"/>
</dbReference>
<dbReference type="Pfam" id="PF00933">
    <property type="entry name" value="Glyco_hydro_3"/>
    <property type="match status" value="1"/>
</dbReference>
<dbReference type="AlphaFoldDB" id="A0A398CP69"/>
<dbReference type="OrthoDB" id="9805821at2"/>
<evidence type="ECO:0000313" key="9">
    <source>
        <dbReference type="EMBL" id="RIE04315.1"/>
    </source>
</evidence>
<feature type="chain" id="PRO_5039633891" description="beta-N-acetylhexosaminidase" evidence="7">
    <location>
        <begin position="28"/>
        <end position="449"/>
    </location>
</feature>
<evidence type="ECO:0000256" key="3">
    <source>
        <dbReference type="ARBA" id="ARBA00012663"/>
    </source>
</evidence>
<dbReference type="RefSeq" id="WP_119148355.1">
    <property type="nucleotide sequence ID" value="NZ_JBHSOV010000042.1"/>
</dbReference>
<keyword evidence="5 9" id="KW-0326">Glycosidase</keyword>
<dbReference type="InterPro" id="IPR050226">
    <property type="entry name" value="NagZ_Beta-hexosaminidase"/>
</dbReference>
<feature type="region of interest" description="Disordered" evidence="6">
    <location>
        <begin position="31"/>
        <end position="82"/>
    </location>
</feature>
<dbReference type="PANTHER" id="PTHR30480">
    <property type="entry name" value="BETA-HEXOSAMINIDASE-RELATED"/>
    <property type="match status" value="1"/>
</dbReference>
<evidence type="ECO:0000256" key="4">
    <source>
        <dbReference type="ARBA" id="ARBA00022801"/>
    </source>
</evidence>
<evidence type="ECO:0000256" key="1">
    <source>
        <dbReference type="ARBA" id="ARBA00001231"/>
    </source>
</evidence>
<evidence type="ECO:0000256" key="7">
    <source>
        <dbReference type="SAM" id="SignalP"/>
    </source>
</evidence>
<dbReference type="GO" id="GO:0005975">
    <property type="term" value="P:carbohydrate metabolic process"/>
    <property type="evidence" value="ECO:0007669"/>
    <property type="project" value="InterPro"/>
</dbReference>
<feature type="signal peptide" evidence="7">
    <location>
        <begin position="1"/>
        <end position="27"/>
    </location>
</feature>
<keyword evidence="10" id="KW-1185">Reference proteome</keyword>
<keyword evidence="4 9" id="KW-0378">Hydrolase</keyword>
<dbReference type="InterPro" id="IPR036962">
    <property type="entry name" value="Glyco_hydro_3_N_sf"/>
</dbReference>
<comment type="caution">
    <text evidence="9">The sequence shown here is derived from an EMBL/GenBank/DDBJ whole genome shotgun (WGS) entry which is preliminary data.</text>
</comment>
<dbReference type="Gene3D" id="3.20.20.300">
    <property type="entry name" value="Glycoside hydrolase, family 3, N-terminal domain"/>
    <property type="match status" value="1"/>
</dbReference>
<dbReference type="InterPro" id="IPR001764">
    <property type="entry name" value="Glyco_hydro_3_N"/>
</dbReference>
<protein>
    <recommendedName>
        <fullName evidence="3">beta-N-acetylhexosaminidase</fullName>
        <ecNumber evidence="3">3.2.1.52</ecNumber>
    </recommendedName>
</protein>
<dbReference type="PANTHER" id="PTHR30480:SF13">
    <property type="entry name" value="BETA-HEXOSAMINIDASE"/>
    <property type="match status" value="1"/>
</dbReference>
<dbReference type="Proteomes" id="UP000266340">
    <property type="component" value="Unassembled WGS sequence"/>
</dbReference>
<evidence type="ECO:0000259" key="8">
    <source>
        <dbReference type="Pfam" id="PF00933"/>
    </source>
</evidence>
<dbReference type="EC" id="3.2.1.52" evidence="3"/>
<accession>A0A398CP69</accession>
<dbReference type="SUPFAM" id="SSF51445">
    <property type="entry name" value="(Trans)glycosidases"/>
    <property type="match status" value="1"/>
</dbReference>
<sequence>MIVRKLSRASTIALLLTITAGCWSLNANPNASQPSGAGSLASPTAGAAISPSVPELPSDSQPTAPSASPLSPSSSSSASPEANDIEHTLDAMTLKQKIGQLLLVGVEGTTISEETKQLLKQTHAGGVILFKGNLASLASSARLINGLKAANAGSPAPLIVSVDQEGGRVSRLPKAFVEMPSNAEVGAANNAGLTKQMGGLIAKELSLLGFNVDFAPVLDINSNPNNPVIGNRSFGDNAALVTKHGLAEMNGIQSGGIIPVVKHFPGHGDTSVDSHIDLPVVNKTAKQLAKFEWLPFKSAIESDADAVMVAHILYPRIDPDAPASFSKIIIHDQLRGKLGFQGVVFTDDLTMGAIAKNYGIGEAAVRAIQAGGDIVLVGHGYDNGKLVFDKLVQSVRDGKLTESRVDESVERILKLKRRYGLTDKAIPIPKASDIPNDRIEKWKEAVLSR</sequence>
<dbReference type="GO" id="GO:0009254">
    <property type="term" value="P:peptidoglycan turnover"/>
    <property type="evidence" value="ECO:0007669"/>
    <property type="project" value="TreeGrafter"/>
</dbReference>
<evidence type="ECO:0000256" key="5">
    <source>
        <dbReference type="ARBA" id="ARBA00023295"/>
    </source>
</evidence>
<evidence type="ECO:0000256" key="2">
    <source>
        <dbReference type="ARBA" id="ARBA00005336"/>
    </source>
</evidence>
<dbReference type="NCBIfam" id="NF003740">
    <property type="entry name" value="PRK05337.1"/>
    <property type="match status" value="1"/>
</dbReference>
<name>A0A398CP69_9BACL</name>
<dbReference type="InterPro" id="IPR017853">
    <property type="entry name" value="GH"/>
</dbReference>
<evidence type="ECO:0000256" key="6">
    <source>
        <dbReference type="SAM" id="MobiDB-lite"/>
    </source>
</evidence>